<dbReference type="Proteomes" id="UP000219111">
    <property type="component" value="Unassembled WGS sequence"/>
</dbReference>
<gene>
    <name evidence="2" type="ORF">SAMN05877831_10120</name>
</gene>
<feature type="chain" id="PRO_5013375388" evidence="1">
    <location>
        <begin position="22"/>
        <end position="240"/>
    </location>
</feature>
<feature type="signal peptide" evidence="1">
    <location>
        <begin position="1"/>
        <end position="21"/>
    </location>
</feature>
<dbReference type="InterPro" id="IPR021308">
    <property type="entry name" value="GfcB"/>
</dbReference>
<accession>A0A285REJ0</accession>
<sequence>MSANKRIRLGMAALCISAVLAGCSHDSARDGASEDIFSVMSGDMKARIAARRAARAAPAATPAAPDLEALARESLKLNPGPVIFATRDGAPLPALMGMIGENGKMRTYASPKQESLILRADLIVASRGLGEDMISADVGEVSPLIHGRKTGTAARVIRIFDGQGVERPIPLSCAIAPARQGETYSFAGSTWHGTVMAEHCTGQGFDITNSYFVTASGEIPTSRQWLSPKLSYFTIQTLRP</sequence>
<reference evidence="3" key="1">
    <citation type="submission" date="2017-08" db="EMBL/GenBank/DDBJ databases">
        <authorList>
            <person name="Varghese N."/>
            <person name="Submissions S."/>
        </authorList>
    </citation>
    <scope>NUCLEOTIDE SEQUENCE [LARGE SCALE GENOMIC DNA]</scope>
    <source>
        <strain evidence="3">JA276</strain>
    </source>
</reference>
<organism evidence="2 3">
    <name type="scientific">Rhodobacter maris</name>
    <dbReference type="NCBI Taxonomy" id="446682"/>
    <lineage>
        <taxon>Bacteria</taxon>
        <taxon>Pseudomonadati</taxon>
        <taxon>Pseudomonadota</taxon>
        <taxon>Alphaproteobacteria</taxon>
        <taxon>Rhodobacterales</taxon>
        <taxon>Rhodobacter group</taxon>
        <taxon>Rhodobacter</taxon>
    </lineage>
</organism>
<evidence type="ECO:0000256" key="1">
    <source>
        <dbReference type="SAM" id="SignalP"/>
    </source>
</evidence>
<dbReference type="RefSeq" id="WP_141399393.1">
    <property type="nucleotide sequence ID" value="NZ_OBMT01000001.1"/>
</dbReference>
<dbReference type="InterPro" id="IPR023373">
    <property type="entry name" value="YmcC_sf"/>
</dbReference>
<dbReference type="SUPFAM" id="SSF159270">
    <property type="entry name" value="YmcC-like"/>
    <property type="match status" value="1"/>
</dbReference>
<dbReference type="OrthoDB" id="6237231at2"/>
<evidence type="ECO:0000313" key="2">
    <source>
        <dbReference type="EMBL" id="SOB92526.1"/>
    </source>
</evidence>
<dbReference type="Gene3D" id="2.40.360.10">
    <property type="entry name" value="YmcC-like"/>
    <property type="match status" value="1"/>
</dbReference>
<dbReference type="Pfam" id="PF11102">
    <property type="entry name" value="YjbF"/>
    <property type="match status" value="1"/>
</dbReference>
<keyword evidence="3" id="KW-1185">Reference proteome</keyword>
<dbReference type="PROSITE" id="PS51257">
    <property type="entry name" value="PROKAR_LIPOPROTEIN"/>
    <property type="match status" value="1"/>
</dbReference>
<dbReference type="AlphaFoldDB" id="A0A285REJ0"/>
<protein>
    <submittedName>
        <fullName evidence="2">Group 4 capsule polysaccharide lipoprotein GfcB/YjbF</fullName>
    </submittedName>
</protein>
<keyword evidence="1" id="KW-0732">Signal</keyword>
<dbReference type="EMBL" id="OBMT01000001">
    <property type="protein sequence ID" value="SOB92526.1"/>
    <property type="molecule type" value="Genomic_DNA"/>
</dbReference>
<keyword evidence="2" id="KW-0449">Lipoprotein</keyword>
<proteinExistence type="predicted"/>
<name>A0A285REJ0_9RHOB</name>
<evidence type="ECO:0000313" key="3">
    <source>
        <dbReference type="Proteomes" id="UP000219111"/>
    </source>
</evidence>